<keyword evidence="9" id="KW-0472">Membrane</keyword>
<dbReference type="EMBL" id="JBHUHX010000009">
    <property type="protein sequence ID" value="MFD2111215.1"/>
    <property type="molecule type" value="Genomic_DNA"/>
</dbReference>
<dbReference type="InterPro" id="IPR039901">
    <property type="entry name" value="Kdotransferase"/>
</dbReference>
<dbReference type="InterPro" id="IPR038107">
    <property type="entry name" value="Glycos_transf_N_sf"/>
</dbReference>
<dbReference type="Pfam" id="PF00534">
    <property type="entry name" value="Glycos_transf_1"/>
    <property type="match status" value="1"/>
</dbReference>
<sequence length="450" mass="49154">MDERTDGERGLRLATRGLYTLILRLMLPLALLRLYWRSIKAPAYRRRIGERLALGGRAPRAGIWIHAVSVGEVQAAGLLIRQLLERFRDEGILVTTTTPTGAARLGELFGDGVAHRYMPYDLPGIVGRFLDQVRPRLLIVMETEIWPNLLAACERRGIPVVLANARLSARSARGYARVPEFTRETLRRFTLIAAQSQADADRLIELGALGERVRVTGSIKFDLRQPASQRDCAEAIRRLWGQRPVWVAASTHEGEEALLLQAHRRLLERLPQALLVLVPRHPERFDRVAALVGRQGFGLVRRSHQDACNEETSVFLGDTMGELPAFLAAGDVAFIGGSLVAVGGHNLLEAAAWGVPILVGPHTFNFAAITEMMLEAGGAARVADAEALAERLGVWLTDAALRAEVGAQGQAVVERNRGALERLLAVIDEALVNKAVSCQPPAASSLHADP</sequence>
<dbReference type="Gene3D" id="3.40.50.11720">
    <property type="entry name" value="3-Deoxy-D-manno-octulosonic-acid transferase, N-terminal domain"/>
    <property type="match status" value="1"/>
</dbReference>
<dbReference type="NCBIfam" id="NF004388">
    <property type="entry name" value="PRK05749.1-4"/>
    <property type="match status" value="1"/>
</dbReference>
<dbReference type="SUPFAM" id="SSF53756">
    <property type="entry name" value="UDP-Glycosyltransferase/glycogen phosphorylase"/>
    <property type="match status" value="1"/>
</dbReference>
<dbReference type="PANTHER" id="PTHR42755:SF1">
    <property type="entry name" value="3-DEOXY-D-MANNO-OCTULOSONIC ACID TRANSFERASE, MITOCHONDRIAL-RELATED"/>
    <property type="match status" value="1"/>
</dbReference>
<dbReference type="InterPro" id="IPR001296">
    <property type="entry name" value="Glyco_trans_1"/>
</dbReference>
<keyword evidence="12" id="KW-0328">Glycosyltransferase</keyword>
<feature type="domain" description="3-deoxy-D-manno-octulosonic-acid transferase N-terminal" evidence="11">
    <location>
        <begin position="47"/>
        <end position="222"/>
    </location>
</feature>
<dbReference type="GO" id="GO:0043842">
    <property type="term" value="F:Kdo transferase activity"/>
    <property type="evidence" value="ECO:0007669"/>
    <property type="project" value="UniProtKB-EC"/>
</dbReference>
<evidence type="ECO:0000256" key="7">
    <source>
        <dbReference type="ARBA" id="ARBA00031445"/>
    </source>
</evidence>
<dbReference type="RefSeq" id="WP_386024157.1">
    <property type="nucleotide sequence ID" value="NZ_JBHUHX010000009.1"/>
</dbReference>
<keyword evidence="9" id="KW-0448">Lipopolysaccharide biosynthesis</keyword>
<keyword evidence="13" id="KW-1185">Reference proteome</keyword>
<evidence type="ECO:0000256" key="3">
    <source>
        <dbReference type="ARBA" id="ARBA00012621"/>
    </source>
</evidence>
<evidence type="ECO:0000259" key="10">
    <source>
        <dbReference type="Pfam" id="PF00534"/>
    </source>
</evidence>
<comment type="similarity">
    <text evidence="9">Belongs to the glycosyltransferase group 1 family.</text>
</comment>
<evidence type="ECO:0000259" key="11">
    <source>
        <dbReference type="Pfam" id="PF04413"/>
    </source>
</evidence>
<comment type="catalytic activity">
    <reaction evidence="8 9">
        <text>lipid IVA (E. coli) + CMP-3-deoxy-beta-D-manno-octulosonate = alpha-Kdo-(2-&gt;6)-lipid IVA (E. coli) + CMP + H(+)</text>
        <dbReference type="Rhea" id="RHEA:28066"/>
        <dbReference type="ChEBI" id="CHEBI:15378"/>
        <dbReference type="ChEBI" id="CHEBI:58603"/>
        <dbReference type="ChEBI" id="CHEBI:60364"/>
        <dbReference type="ChEBI" id="CHEBI:60377"/>
        <dbReference type="ChEBI" id="CHEBI:85987"/>
        <dbReference type="EC" id="2.4.99.12"/>
    </reaction>
</comment>
<keyword evidence="9" id="KW-0812">Transmembrane</keyword>
<comment type="function">
    <text evidence="9">Involved in lipopolysaccharide (LPS) biosynthesis. Catalyzes the transfer of 3-deoxy-D-manno-octulosonate (Kdo) residue(s) from CMP-Kdo to lipid IV(A), the tetraacyldisaccharide-1,4'-bisphosphate precursor of lipid A.</text>
</comment>
<keyword evidence="9" id="KW-1003">Cell membrane</keyword>
<feature type="transmembrane region" description="Helical" evidence="9">
    <location>
        <begin position="18"/>
        <end position="36"/>
    </location>
</feature>
<evidence type="ECO:0000256" key="6">
    <source>
        <dbReference type="ARBA" id="ARBA00022679"/>
    </source>
</evidence>
<dbReference type="PANTHER" id="PTHR42755">
    <property type="entry name" value="3-DEOXY-MANNO-OCTULOSONATE CYTIDYLYLTRANSFERASE"/>
    <property type="match status" value="1"/>
</dbReference>
<evidence type="ECO:0000256" key="5">
    <source>
        <dbReference type="ARBA" id="ARBA00022519"/>
    </source>
</evidence>
<evidence type="ECO:0000313" key="12">
    <source>
        <dbReference type="EMBL" id="MFD2111215.1"/>
    </source>
</evidence>
<comment type="pathway">
    <text evidence="2 9">Bacterial outer membrane biogenesis; LPS core biosynthesis.</text>
</comment>
<proteinExistence type="inferred from homology"/>
<accession>A0ABW4Y687</accession>
<gene>
    <name evidence="12" type="primary">waaA</name>
    <name evidence="12" type="ORF">ACFSJC_05085</name>
</gene>
<dbReference type="Pfam" id="PF04413">
    <property type="entry name" value="Glycos_transf_N"/>
    <property type="match status" value="1"/>
</dbReference>
<evidence type="ECO:0000313" key="13">
    <source>
        <dbReference type="Proteomes" id="UP001597337"/>
    </source>
</evidence>
<organism evidence="12 13">
    <name type="scientific">Thiorhodococcus fuscus</name>
    <dbReference type="NCBI Taxonomy" id="527200"/>
    <lineage>
        <taxon>Bacteria</taxon>
        <taxon>Pseudomonadati</taxon>
        <taxon>Pseudomonadota</taxon>
        <taxon>Gammaproteobacteria</taxon>
        <taxon>Chromatiales</taxon>
        <taxon>Chromatiaceae</taxon>
        <taxon>Thiorhodococcus</taxon>
    </lineage>
</organism>
<dbReference type="Gene3D" id="3.40.50.2000">
    <property type="entry name" value="Glycogen Phosphorylase B"/>
    <property type="match status" value="1"/>
</dbReference>
<keyword evidence="6 9" id="KW-0808">Transferase</keyword>
<comment type="subcellular location">
    <subcellularLocation>
        <location evidence="1">Cell envelope</location>
    </subcellularLocation>
    <subcellularLocation>
        <location evidence="9">Cell membrane</location>
    </subcellularLocation>
</comment>
<protein>
    <recommendedName>
        <fullName evidence="4 9">3-deoxy-D-manno-octulosonic acid transferase</fullName>
        <shortName evidence="9">Kdo transferase</shortName>
        <ecNumber evidence="3 9">2.4.99.12</ecNumber>
    </recommendedName>
    <alternativeName>
        <fullName evidence="7 9">Lipid IV(A) 3-deoxy-D-manno-octulosonic acid transferase</fullName>
    </alternativeName>
</protein>
<keyword evidence="9" id="KW-1133">Transmembrane helix</keyword>
<dbReference type="EC" id="2.4.99.12" evidence="3 9"/>
<dbReference type="InterPro" id="IPR007507">
    <property type="entry name" value="Glycos_transf_N"/>
</dbReference>
<feature type="domain" description="Glycosyl transferase family 1" evidence="10">
    <location>
        <begin position="252"/>
        <end position="410"/>
    </location>
</feature>
<evidence type="ECO:0000256" key="4">
    <source>
        <dbReference type="ARBA" id="ARBA00019077"/>
    </source>
</evidence>
<name>A0ABW4Y687_9GAMM</name>
<evidence type="ECO:0000256" key="2">
    <source>
        <dbReference type="ARBA" id="ARBA00004713"/>
    </source>
</evidence>
<keyword evidence="5" id="KW-0997">Cell inner membrane</keyword>
<evidence type="ECO:0000256" key="1">
    <source>
        <dbReference type="ARBA" id="ARBA00004196"/>
    </source>
</evidence>
<evidence type="ECO:0000256" key="9">
    <source>
        <dbReference type="RuleBase" id="RU365103"/>
    </source>
</evidence>
<comment type="caution">
    <text evidence="12">The sequence shown here is derived from an EMBL/GenBank/DDBJ whole genome shotgun (WGS) entry which is preliminary data.</text>
</comment>
<reference evidence="13" key="1">
    <citation type="journal article" date="2019" name="Int. J. Syst. Evol. Microbiol.">
        <title>The Global Catalogue of Microorganisms (GCM) 10K type strain sequencing project: providing services to taxonomists for standard genome sequencing and annotation.</title>
        <authorList>
            <consortium name="The Broad Institute Genomics Platform"/>
            <consortium name="The Broad Institute Genome Sequencing Center for Infectious Disease"/>
            <person name="Wu L."/>
            <person name="Ma J."/>
        </authorList>
    </citation>
    <scope>NUCLEOTIDE SEQUENCE [LARGE SCALE GENOMIC DNA]</scope>
    <source>
        <strain evidence="13">KACC 12597</strain>
    </source>
</reference>
<dbReference type="Proteomes" id="UP001597337">
    <property type="component" value="Unassembled WGS sequence"/>
</dbReference>
<evidence type="ECO:0000256" key="8">
    <source>
        <dbReference type="ARBA" id="ARBA00049183"/>
    </source>
</evidence>